<evidence type="ECO:0000256" key="1">
    <source>
        <dbReference type="ARBA" id="ARBA00022491"/>
    </source>
</evidence>
<dbReference type="InterPro" id="IPR009057">
    <property type="entry name" value="Homeodomain-like_sf"/>
</dbReference>
<dbReference type="PANTHER" id="PTHR30055">
    <property type="entry name" value="HTH-TYPE TRANSCRIPTIONAL REGULATOR RUTR"/>
    <property type="match status" value="1"/>
</dbReference>
<dbReference type="PRINTS" id="PR00400">
    <property type="entry name" value="TETREPRESSOR"/>
</dbReference>
<evidence type="ECO:0000313" key="8">
    <source>
        <dbReference type="Proteomes" id="UP000549971"/>
    </source>
</evidence>
<comment type="caution">
    <text evidence="7">The sequence shown here is derived from an EMBL/GenBank/DDBJ whole genome shotgun (WGS) entry which is preliminary data.</text>
</comment>
<feature type="DNA-binding region" description="H-T-H motif" evidence="5">
    <location>
        <begin position="40"/>
        <end position="59"/>
    </location>
</feature>
<dbReference type="InterPro" id="IPR036271">
    <property type="entry name" value="Tet_transcr_reg_TetR-rel_C_sf"/>
</dbReference>
<dbReference type="GO" id="GO:0045892">
    <property type="term" value="P:negative regulation of DNA-templated transcription"/>
    <property type="evidence" value="ECO:0007669"/>
    <property type="project" value="InterPro"/>
</dbReference>
<dbReference type="Gene3D" id="1.10.10.60">
    <property type="entry name" value="Homeodomain-like"/>
    <property type="match status" value="1"/>
</dbReference>
<evidence type="ECO:0000313" key="7">
    <source>
        <dbReference type="EMBL" id="MBB5837333.1"/>
    </source>
</evidence>
<feature type="domain" description="HTH tetR-type" evidence="6">
    <location>
        <begin position="17"/>
        <end position="77"/>
    </location>
</feature>
<protein>
    <submittedName>
        <fullName evidence="7">AcrR family transcriptional regulator</fullName>
    </submittedName>
</protein>
<reference evidence="7 8" key="1">
    <citation type="submission" date="2020-08" db="EMBL/GenBank/DDBJ databases">
        <title>Sequencing the genomes of 1000 actinobacteria strains.</title>
        <authorList>
            <person name="Klenk H.-P."/>
        </authorList>
    </citation>
    <scope>NUCLEOTIDE SEQUENCE [LARGE SCALE GENOMIC DNA]</scope>
    <source>
        <strain evidence="7 8">DSM 28967</strain>
    </source>
</reference>
<dbReference type="InterPro" id="IPR003012">
    <property type="entry name" value="Tet_transcr_reg_TetR"/>
</dbReference>
<dbReference type="InterPro" id="IPR023772">
    <property type="entry name" value="DNA-bd_HTH_TetR-type_CS"/>
</dbReference>
<dbReference type="PROSITE" id="PS01081">
    <property type="entry name" value="HTH_TETR_1"/>
    <property type="match status" value="1"/>
</dbReference>
<evidence type="ECO:0000259" key="6">
    <source>
        <dbReference type="PROSITE" id="PS50977"/>
    </source>
</evidence>
<dbReference type="EMBL" id="JACHMY010000001">
    <property type="protein sequence ID" value="MBB5837333.1"/>
    <property type="molecule type" value="Genomic_DNA"/>
</dbReference>
<dbReference type="Pfam" id="PF00440">
    <property type="entry name" value="TetR_N"/>
    <property type="match status" value="1"/>
</dbReference>
<accession>A0A7W9MVT4</accession>
<keyword evidence="3 5" id="KW-0238">DNA-binding</keyword>
<evidence type="ECO:0000256" key="3">
    <source>
        <dbReference type="ARBA" id="ARBA00023125"/>
    </source>
</evidence>
<dbReference type="InterPro" id="IPR004111">
    <property type="entry name" value="Repressor_TetR_C"/>
</dbReference>
<keyword evidence="2" id="KW-0805">Transcription regulation</keyword>
<dbReference type="Proteomes" id="UP000549971">
    <property type="component" value="Unassembled WGS sequence"/>
</dbReference>
<keyword evidence="4" id="KW-0804">Transcription</keyword>
<dbReference type="SUPFAM" id="SSF48498">
    <property type="entry name" value="Tetracyclin repressor-like, C-terminal domain"/>
    <property type="match status" value="1"/>
</dbReference>
<proteinExistence type="predicted"/>
<evidence type="ECO:0000256" key="5">
    <source>
        <dbReference type="PROSITE-ProRule" id="PRU00335"/>
    </source>
</evidence>
<dbReference type="RefSeq" id="WP_184797278.1">
    <property type="nucleotide sequence ID" value="NZ_JACHMY010000001.1"/>
</dbReference>
<keyword evidence="8" id="KW-1185">Reference proteome</keyword>
<gene>
    <name evidence="7" type="ORF">HDA39_004067</name>
</gene>
<dbReference type="PROSITE" id="PS50977">
    <property type="entry name" value="HTH_TETR_2"/>
    <property type="match status" value="1"/>
</dbReference>
<name>A0A7W9MVT4_9ACTN</name>
<dbReference type="InterPro" id="IPR050109">
    <property type="entry name" value="HTH-type_TetR-like_transc_reg"/>
</dbReference>
<evidence type="ECO:0000256" key="4">
    <source>
        <dbReference type="ARBA" id="ARBA00023163"/>
    </source>
</evidence>
<dbReference type="SUPFAM" id="SSF46689">
    <property type="entry name" value="Homeodomain-like"/>
    <property type="match status" value="1"/>
</dbReference>
<dbReference type="PANTHER" id="PTHR30055:SF151">
    <property type="entry name" value="TRANSCRIPTIONAL REGULATORY PROTEIN"/>
    <property type="match status" value="1"/>
</dbReference>
<dbReference type="InterPro" id="IPR001647">
    <property type="entry name" value="HTH_TetR"/>
</dbReference>
<dbReference type="GO" id="GO:0000976">
    <property type="term" value="F:transcription cis-regulatory region binding"/>
    <property type="evidence" value="ECO:0007669"/>
    <property type="project" value="TreeGrafter"/>
</dbReference>
<organism evidence="7 8">
    <name type="scientific">Kribbella italica</name>
    <dbReference type="NCBI Taxonomy" id="1540520"/>
    <lineage>
        <taxon>Bacteria</taxon>
        <taxon>Bacillati</taxon>
        <taxon>Actinomycetota</taxon>
        <taxon>Actinomycetes</taxon>
        <taxon>Propionibacteriales</taxon>
        <taxon>Kribbellaceae</taxon>
        <taxon>Kribbella</taxon>
    </lineage>
</organism>
<dbReference type="GO" id="GO:0003700">
    <property type="term" value="F:DNA-binding transcription factor activity"/>
    <property type="evidence" value="ECO:0007669"/>
    <property type="project" value="TreeGrafter"/>
</dbReference>
<dbReference type="Gene3D" id="1.10.357.10">
    <property type="entry name" value="Tetracycline Repressor, domain 2"/>
    <property type="match status" value="1"/>
</dbReference>
<dbReference type="GO" id="GO:0046677">
    <property type="term" value="P:response to antibiotic"/>
    <property type="evidence" value="ECO:0007669"/>
    <property type="project" value="InterPro"/>
</dbReference>
<dbReference type="Pfam" id="PF02909">
    <property type="entry name" value="TetR_C_1"/>
    <property type="match status" value="1"/>
</dbReference>
<sequence>MESIWTRQRTASPARETLSRDQIVKATMELLDAEGLAGLSMRKLAARLDSGATSLYWHVQTKDDLIDLVIDQVYGEVDVPDAELAGWRGGALLLAHSLRAVILRHGWLPEVIYIRPSIGPNAVVMGSRGLALFTAAGFTGRDIDYAMNAVLSFVFGNVSPHATWQATVRRSGYSVEELNREILAEVAQLPAMDPMMHESVQRRRVVDMDQLLNESFSYGLDSLLDGLEKRLST</sequence>
<dbReference type="AlphaFoldDB" id="A0A7W9MVT4"/>
<keyword evidence="1" id="KW-0678">Repressor</keyword>
<evidence type="ECO:0000256" key="2">
    <source>
        <dbReference type="ARBA" id="ARBA00023015"/>
    </source>
</evidence>